<organism evidence="2">
    <name type="scientific">Anopheles braziliensis</name>
    <dbReference type="NCBI Taxonomy" id="58242"/>
    <lineage>
        <taxon>Eukaryota</taxon>
        <taxon>Metazoa</taxon>
        <taxon>Ecdysozoa</taxon>
        <taxon>Arthropoda</taxon>
        <taxon>Hexapoda</taxon>
        <taxon>Insecta</taxon>
        <taxon>Pterygota</taxon>
        <taxon>Neoptera</taxon>
        <taxon>Endopterygota</taxon>
        <taxon>Diptera</taxon>
        <taxon>Nematocera</taxon>
        <taxon>Culicoidea</taxon>
        <taxon>Culicidae</taxon>
        <taxon>Anophelinae</taxon>
        <taxon>Anopheles</taxon>
    </lineage>
</organism>
<sequence length="97" mass="10465">MKHFFLAVICTGVHSLGLRGAGRKIAPLFRSHFADLGSGPPTMASAMASFSLNGPWLAMTIDWTPAGRRLAQRSMSRGSFIDPCDVLLISRNSCDGR</sequence>
<evidence type="ECO:0000313" key="2">
    <source>
        <dbReference type="EMBL" id="MBW32825.1"/>
    </source>
</evidence>
<keyword evidence="1" id="KW-0732">Signal</keyword>
<evidence type="ECO:0000256" key="1">
    <source>
        <dbReference type="SAM" id="SignalP"/>
    </source>
</evidence>
<proteinExistence type="predicted"/>
<feature type="signal peptide" evidence="1">
    <location>
        <begin position="1"/>
        <end position="15"/>
    </location>
</feature>
<name>A0A2M3ZWF2_9DIPT</name>
<feature type="chain" id="PRO_5014837501" evidence="1">
    <location>
        <begin position="16"/>
        <end position="97"/>
    </location>
</feature>
<dbReference type="EMBL" id="GGFM01012074">
    <property type="protein sequence ID" value="MBW32825.1"/>
    <property type="molecule type" value="Transcribed_RNA"/>
</dbReference>
<protein>
    <submittedName>
        <fullName evidence="2">Putative secreted peptide</fullName>
    </submittedName>
</protein>
<reference evidence="2" key="1">
    <citation type="submission" date="2018-01" db="EMBL/GenBank/DDBJ databases">
        <title>An insight into the sialome of Amazonian anophelines.</title>
        <authorList>
            <person name="Ribeiro J.M."/>
            <person name="Scarpassa V."/>
            <person name="Calvo E."/>
        </authorList>
    </citation>
    <scope>NUCLEOTIDE SEQUENCE</scope>
    <source>
        <tissue evidence="2">Salivary glands</tissue>
    </source>
</reference>
<accession>A0A2M3ZWF2</accession>
<dbReference type="AlphaFoldDB" id="A0A2M3ZWF2"/>